<feature type="non-terminal residue" evidence="1">
    <location>
        <position position="40"/>
    </location>
</feature>
<dbReference type="AlphaFoldDB" id="A0AAV4VJR5"/>
<gene>
    <name evidence="1" type="ORF">CEXT_649521</name>
</gene>
<evidence type="ECO:0000313" key="1">
    <source>
        <dbReference type="EMBL" id="GIY69874.1"/>
    </source>
</evidence>
<comment type="caution">
    <text evidence="1">The sequence shown here is derived from an EMBL/GenBank/DDBJ whole genome shotgun (WGS) entry which is preliminary data.</text>
</comment>
<dbReference type="EMBL" id="BPLR01014602">
    <property type="protein sequence ID" value="GIY69874.1"/>
    <property type="molecule type" value="Genomic_DNA"/>
</dbReference>
<keyword evidence="2" id="KW-1185">Reference proteome</keyword>
<dbReference type="Proteomes" id="UP001054945">
    <property type="component" value="Unassembled WGS sequence"/>
</dbReference>
<reference evidence="1 2" key="1">
    <citation type="submission" date="2021-06" db="EMBL/GenBank/DDBJ databases">
        <title>Caerostris extrusa draft genome.</title>
        <authorList>
            <person name="Kono N."/>
            <person name="Arakawa K."/>
        </authorList>
    </citation>
    <scope>NUCLEOTIDE SEQUENCE [LARGE SCALE GENOMIC DNA]</scope>
</reference>
<protein>
    <submittedName>
        <fullName evidence="1">Uncharacterized protein</fullName>
    </submittedName>
</protein>
<evidence type="ECO:0000313" key="2">
    <source>
        <dbReference type="Proteomes" id="UP001054945"/>
    </source>
</evidence>
<name>A0AAV4VJR5_CAEEX</name>
<sequence length="40" mass="4423">MPKHPFKPDNGDDLDEFSSLILAPTNAILYDGHNHSAQCL</sequence>
<accession>A0AAV4VJR5</accession>
<proteinExistence type="predicted"/>
<organism evidence="1 2">
    <name type="scientific">Caerostris extrusa</name>
    <name type="common">Bark spider</name>
    <name type="synonym">Caerostris bankana</name>
    <dbReference type="NCBI Taxonomy" id="172846"/>
    <lineage>
        <taxon>Eukaryota</taxon>
        <taxon>Metazoa</taxon>
        <taxon>Ecdysozoa</taxon>
        <taxon>Arthropoda</taxon>
        <taxon>Chelicerata</taxon>
        <taxon>Arachnida</taxon>
        <taxon>Araneae</taxon>
        <taxon>Araneomorphae</taxon>
        <taxon>Entelegynae</taxon>
        <taxon>Araneoidea</taxon>
        <taxon>Araneidae</taxon>
        <taxon>Caerostris</taxon>
    </lineage>
</organism>